<dbReference type="GO" id="GO:0005737">
    <property type="term" value="C:cytoplasm"/>
    <property type="evidence" value="ECO:0007669"/>
    <property type="project" value="UniProtKB-SubCell"/>
</dbReference>
<accession>A0A7W8CYB7</accession>
<comment type="subunit">
    <text evidence="8">Monomer.</text>
</comment>
<evidence type="ECO:0000256" key="6">
    <source>
        <dbReference type="ARBA" id="ARBA00048707"/>
    </source>
</evidence>
<feature type="binding site" evidence="8">
    <location>
        <position position="66"/>
    </location>
    <ligand>
        <name>tRNA</name>
        <dbReference type="ChEBI" id="CHEBI:17843"/>
    </ligand>
</feature>
<dbReference type="GO" id="GO:0004045">
    <property type="term" value="F:peptidyl-tRNA hydrolase activity"/>
    <property type="evidence" value="ECO:0007669"/>
    <property type="project" value="UniProtKB-UniRule"/>
</dbReference>
<dbReference type="FunFam" id="3.40.50.1470:FF:000001">
    <property type="entry name" value="Peptidyl-tRNA hydrolase"/>
    <property type="match status" value="1"/>
</dbReference>
<dbReference type="HAMAP" id="MF_00083">
    <property type="entry name" value="Pept_tRNA_hydro_bact"/>
    <property type="match status" value="1"/>
</dbReference>
<protein>
    <recommendedName>
        <fullName evidence="7 8">Peptidyl-tRNA hydrolase</fullName>
        <shortName evidence="8">Pth</shortName>
        <ecNumber evidence="1 8">3.1.1.29</ecNumber>
    </recommendedName>
</protein>
<dbReference type="Pfam" id="PF01195">
    <property type="entry name" value="Pept_tRNA_hydro"/>
    <property type="match status" value="1"/>
</dbReference>
<comment type="function">
    <text evidence="8">Hydrolyzes ribosome-free peptidyl-tRNAs (with 1 or more amino acids incorporated), which drop off the ribosome during protein synthesis, or as a result of ribosome stalling.</text>
</comment>
<comment type="caution">
    <text evidence="11">The sequence shown here is derived from an EMBL/GenBank/DDBJ whole genome shotgun (WGS) entry which is preliminary data.</text>
</comment>
<name>A0A7W8CYB7_9FIRM</name>
<evidence type="ECO:0000313" key="11">
    <source>
        <dbReference type="EMBL" id="MBB5183853.1"/>
    </source>
</evidence>
<dbReference type="PANTHER" id="PTHR17224">
    <property type="entry name" value="PEPTIDYL-TRNA HYDROLASE"/>
    <property type="match status" value="1"/>
</dbReference>
<feature type="site" description="Stabilizes the basic form of H active site to accept a proton" evidence="8">
    <location>
        <position position="91"/>
    </location>
</feature>
<evidence type="ECO:0000256" key="3">
    <source>
        <dbReference type="ARBA" id="ARBA00022801"/>
    </source>
</evidence>
<keyword evidence="4 8" id="KW-0694">RNA-binding</keyword>
<dbReference type="EC" id="3.1.1.29" evidence="1 8"/>
<evidence type="ECO:0000256" key="7">
    <source>
        <dbReference type="ARBA" id="ARBA00050038"/>
    </source>
</evidence>
<keyword evidence="8" id="KW-0963">Cytoplasm</keyword>
<dbReference type="NCBIfam" id="TIGR00447">
    <property type="entry name" value="pth"/>
    <property type="match status" value="1"/>
</dbReference>
<evidence type="ECO:0000256" key="1">
    <source>
        <dbReference type="ARBA" id="ARBA00013260"/>
    </source>
</evidence>
<comment type="subcellular location">
    <subcellularLocation>
        <location evidence="8">Cytoplasm</location>
    </subcellularLocation>
</comment>
<feature type="binding site" evidence="8">
    <location>
        <position position="112"/>
    </location>
    <ligand>
        <name>tRNA</name>
        <dbReference type="ChEBI" id="CHEBI:17843"/>
    </ligand>
</feature>
<dbReference type="InterPro" id="IPR018171">
    <property type="entry name" value="Pept_tRNA_hydro_CS"/>
</dbReference>
<feature type="active site" description="Proton acceptor" evidence="8">
    <location>
        <position position="19"/>
    </location>
</feature>
<dbReference type="Proteomes" id="UP000539953">
    <property type="component" value="Unassembled WGS sequence"/>
</dbReference>
<keyword evidence="3 8" id="KW-0378">Hydrolase</keyword>
<evidence type="ECO:0000313" key="12">
    <source>
        <dbReference type="Proteomes" id="UP000539953"/>
    </source>
</evidence>
<dbReference type="SUPFAM" id="SSF53178">
    <property type="entry name" value="Peptidyl-tRNA hydrolase-like"/>
    <property type="match status" value="1"/>
</dbReference>
<gene>
    <name evidence="8" type="primary">pth</name>
    <name evidence="11" type="ORF">HNQ47_001900</name>
</gene>
<comment type="catalytic activity">
    <reaction evidence="6 8 9">
        <text>an N-acyl-L-alpha-aminoacyl-tRNA + H2O = an N-acyl-L-amino acid + a tRNA + H(+)</text>
        <dbReference type="Rhea" id="RHEA:54448"/>
        <dbReference type="Rhea" id="RHEA-COMP:10123"/>
        <dbReference type="Rhea" id="RHEA-COMP:13883"/>
        <dbReference type="ChEBI" id="CHEBI:15377"/>
        <dbReference type="ChEBI" id="CHEBI:15378"/>
        <dbReference type="ChEBI" id="CHEBI:59874"/>
        <dbReference type="ChEBI" id="CHEBI:78442"/>
        <dbReference type="ChEBI" id="CHEBI:138191"/>
        <dbReference type="EC" id="3.1.1.29"/>
    </reaction>
</comment>
<organism evidence="11 12">
    <name type="scientific">Catenisphaera adipataccumulans</name>
    <dbReference type="NCBI Taxonomy" id="700500"/>
    <lineage>
        <taxon>Bacteria</taxon>
        <taxon>Bacillati</taxon>
        <taxon>Bacillota</taxon>
        <taxon>Erysipelotrichia</taxon>
        <taxon>Erysipelotrichales</taxon>
        <taxon>Erysipelotrichaceae</taxon>
        <taxon>Catenisphaera</taxon>
    </lineage>
</organism>
<dbReference type="PROSITE" id="PS01195">
    <property type="entry name" value="PEPT_TRNA_HYDROL_1"/>
    <property type="match status" value="1"/>
</dbReference>
<dbReference type="Gene3D" id="3.40.50.1470">
    <property type="entry name" value="Peptidyl-tRNA hydrolase"/>
    <property type="match status" value="1"/>
</dbReference>
<keyword evidence="12" id="KW-1185">Reference proteome</keyword>
<dbReference type="PANTHER" id="PTHR17224:SF1">
    <property type="entry name" value="PEPTIDYL-TRNA HYDROLASE"/>
    <property type="match status" value="1"/>
</dbReference>
<reference evidence="11 12" key="1">
    <citation type="submission" date="2020-08" db="EMBL/GenBank/DDBJ databases">
        <title>Genomic Encyclopedia of Type Strains, Phase IV (KMG-IV): sequencing the most valuable type-strain genomes for metagenomic binning, comparative biology and taxonomic classification.</title>
        <authorList>
            <person name="Goeker M."/>
        </authorList>
    </citation>
    <scope>NUCLEOTIDE SEQUENCE [LARGE SCALE GENOMIC DNA]</scope>
    <source>
        <strain evidence="11 12">DSM 25799</strain>
    </source>
</reference>
<dbReference type="InterPro" id="IPR001328">
    <property type="entry name" value="Pept_tRNA_hydro"/>
</dbReference>
<dbReference type="InterPro" id="IPR036416">
    <property type="entry name" value="Pept_tRNA_hydro_sf"/>
</dbReference>
<feature type="site" description="Discriminates between blocked and unblocked aminoacyl-tRNA" evidence="8">
    <location>
        <position position="9"/>
    </location>
</feature>
<evidence type="ECO:0000256" key="5">
    <source>
        <dbReference type="ARBA" id="ARBA00038063"/>
    </source>
</evidence>
<dbReference type="RefSeq" id="WP_183329149.1">
    <property type="nucleotide sequence ID" value="NZ_JACHHK010000009.1"/>
</dbReference>
<proteinExistence type="inferred from homology"/>
<dbReference type="AlphaFoldDB" id="A0A7W8CYB7"/>
<evidence type="ECO:0000256" key="4">
    <source>
        <dbReference type="ARBA" id="ARBA00022884"/>
    </source>
</evidence>
<feature type="binding site" evidence="8">
    <location>
        <position position="14"/>
    </location>
    <ligand>
        <name>tRNA</name>
        <dbReference type="ChEBI" id="CHEBI:17843"/>
    </ligand>
</feature>
<evidence type="ECO:0000256" key="10">
    <source>
        <dbReference type="RuleBase" id="RU004320"/>
    </source>
</evidence>
<feature type="binding site" evidence="8">
    <location>
        <position position="64"/>
    </location>
    <ligand>
        <name>tRNA</name>
        <dbReference type="ChEBI" id="CHEBI:17843"/>
    </ligand>
</feature>
<dbReference type="GO" id="GO:0000049">
    <property type="term" value="F:tRNA binding"/>
    <property type="evidence" value="ECO:0007669"/>
    <property type="project" value="UniProtKB-UniRule"/>
</dbReference>
<sequence length="186" mass="21343">MKVIVGLGNPGLKYRDTRHNTGFMVMDRLAELCHVSFEQEKFEAYFVKTKIEGEDVILMKPTTYMNNSGFAVRQVLDFYKLSPDHLLVIYDDIDLSVGRIRLRQKGSAGGHNGIKSIISCIFTEQFDRIRVGIGRDPRVRIVDWVLSRFRPEEKEPFAQAVDLAAQAAYYSITHSFVQTMNEYNGR</sequence>
<keyword evidence="2 8" id="KW-0820">tRNA-binding</keyword>
<dbReference type="PROSITE" id="PS01196">
    <property type="entry name" value="PEPT_TRNA_HYDROL_2"/>
    <property type="match status" value="1"/>
</dbReference>
<evidence type="ECO:0000256" key="2">
    <source>
        <dbReference type="ARBA" id="ARBA00022555"/>
    </source>
</evidence>
<dbReference type="EMBL" id="JACHHK010000009">
    <property type="protein sequence ID" value="MBB5183853.1"/>
    <property type="molecule type" value="Genomic_DNA"/>
</dbReference>
<evidence type="ECO:0000256" key="9">
    <source>
        <dbReference type="RuleBase" id="RU000673"/>
    </source>
</evidence>
<dbReference type="GO" id="GO:0006515">
    <property type="term" value="P:protein quality control for misfolded or incompletely synthesized proteins"/>
    <property type="evidence" value="ECO:0007669"/>
    <property type="project" value="UniProtKB-UniRule"/>
</dbReference>
<comment type="function">
    <text evidence="8">Catalyzes the release of premature peptidyl moieties from peptidyl-tRNA molecules trapped in stalled 50S ribosomal subunits, and thus maintains levels of free tRNAs and 50S ribosomes.</text>
</comment>
<dbReference type="GO" id="GO:0072344">
    <property type="term" value="P:rescue of stalled ribosome"/>
    <property type="evidence" value="ECO:0007669"/>
    <property type="project" value="UniProtKB-UniRule"/>
</dbReference>
<evidence type="ECO:0000256" key="8">
    <source>
        <dbReference type="HAMAP-Rule" id="MF_00083"/>
    </source>
</evidence>
<dbReference type="CDD" id="cd00462">
    <property type="entry name" value="PTH"/>
    <property type="match status" value="1"/>
</dbReference>
<comment type="similarity">
    <text evidence="5 8 10">Belongs to the PTH family.</text>
</comment>